<evidence type="ECO:0000313" key="3">
    <source>
        <dbReference type="EMBL" id="MET3653285.1"/>
    </source>
</evidence>
<reference evidence="3 4" key="1">
    <citation type="submission" date="2024-06" db="EMBL/GenBank/DDBJ databases">
        <title>Sorghum-associated microbial communities from plants grown in Nebraska, USA.</title>
        <authorList>
            <person name="Schachtman D."/>
        </authorList>
    </citation>
    <scope>NUCLEOTIDE SEQUENCE [LARGE SCALE GENOMIC DNA]</scope>
    <source>
        <strain evidence="3 4">1073</strain>
    </source>
</reference>
<dbReference type="EMBL" id="JBEPMU010000004">
    <property type="protein sequence ID" value="MET3653285.1"/>
    <property type="molecule type" value="Genomic_DNA"/>
</dbReference>
<dbReference type="RefSeq" id="WP_354014673.1">
    <property type="nucleotide sequence ID" value="NZ_JBEPMU010000004.1"/>
</dbReference>
<keyword evidence="4" id="KW-1185">Reference proteome</keyword>
<protein>
    <submittedName>
        <fullName evidence="3">Quercetin dioxygenase-like cupin family protein</fullName>
    </submittedName>
</protein>
<evidence type="ECO:0000259" key="2">
    <source>
        <dbReference type="Pfam" id="PF07883"/>
    </source>
</evidence>
<evidence type="ECO:0000313" key="4">
    <source>
        <dbReference type="Proteomes" id="UP001549184"/>
    </source>
</evidence>
<dbReference type="CDD" id="cd02235">
    <property type="entry name" value="cupin_BLL4011-like"/>
    <property type="match status" value="1"/>
</dbReference>
<feature type="chain" id="PRO_5046593107" evidence="1">
    <location>
        <begin position="24"/>
        <end position="139"/>
    </location>
</feature>
<name>A0ABV2JWU3_9GAMM</name>
<dbReference type="SUPFAM" id="SSF51182">
    <property type="entry name" value="RmlC-like cupins"/>
    <property type="match status" value="1"/>
</dbReference>
<dbReference type="InterPro" id="IPR013096">
    <property type="entry name" value="Cupin_2"/>
</dbReference>
<feature type="domain" description="Cupin type-2" evidence="2">
    <location>
        <begin position="57"/>
        <end position="113"/>
    </location>
</feature>
<dbReference type="InterPro" id="IPR011051">
    <property type="entry name" value="RmlC_Cupin_sf"/>
</dbReference>
<dbReference type="Gene3D" id="2.60.120.10">
    <property type="entry name" value="Jelly Rolls"/>
    <property type="match status" value="1"/>
</dbReference>
<sequence>MSLRPMLMAAMLATAGVSSSLSAQDAPAANAPQAKRTILDQHEQSGVPGTEIVLGTADIPAGGAVGWHTHNGDESGYVLKGNLVLKTRGKPDQVLKAGDHFFNPRGAVHSLAAAPGGDGGVALSTWIIDKGKPLAEPVK</sequence>
<evidence type="ECO:0000256" key="1">
    <source>
        <dbReference type="SAM" id="SignalP"/>
    </source>
</evidence>
<dbReference type="InterPro" id="IPR014710">
    <property type="entry name" value="RmlC-like_jellyroll"/>
</dbReference>
<comment type="caution">
    <text evidence="3">The sequence shown here is derived from an EMBL/GenBank/DDBJ whole genome shotgun (WGS) entry which is preliminary data.</text>
</comment>
<dbReference type="Proteomes" id="UP001549184">
    <property type="component" value="Unassembled WGS sequence"/>
</dbReference>
<proteinExistence type="predicted"/>
<accession>A0ABV2JWU3</accession>
<dbReference type="PANTHER" id="PTHR38599">
    <property type="entry name" value="CUPIN DOMAIN PROTEIN (AFU_ORTHOLOGUE AFUA_3G13620)"/>
    <property type="match status" value="1"/>
</dbReference>
<gene>
    <name evidence="3" type="ORF">ABIC75_003021</name>
</gene>
<dbReference type="PANTHER" id="PTHR38599:SF1">
    <property type="entry name" value="CUPIN DOMAIN PROTEIN (AFU_ORTHOLOGUE AFUA_3G13620)"/>
    <property type="match status" value="1"/>
</dbReference>
<feature type="signal peptide" evidence="1">
    <location>
        <begin position="1"/>
        <end position="23"/>
    </location>
</feature>
<keyword evidence="1" id="KW-0732">Signal</keyword>
<organism evidence="3 4">
    <name type="scientific">Dyella japonica</name>
    <dbReference type="NCBI Taxonomy" id="231455"/>
    <lineage>
        <taxon>Bacteria</taxon>
        <taxon>Pseudomonadati</taxon>
        <taxon>Pseudomonadota</taxon>
        <taxon>Gammaproteobacteria</taxon>
        <taxon>Lysobacterales</taxon>
        <taxon>Rhodanobacteraceae</taxon>
        <taxon>Dyella</taxon>
    </lineage>
</organism>
<dbReference type="Pfam" id="PF07883">
    <property type="entry name" value="Cupin_2"/>
    <property type="match status" value="1"/>
</dbReference>